<evidence type="ECO:0008006" key="4">
    <source>
        <dbReference type="Google" id="ProtNLM"/>
    </source>
</evidence>
<dbReference type="AlphaFoldDB" id="A0A1A9KBU8"/>
<proteinExistence type="predicted"/>
<reference evidence="2 3" key="1">
    <citation type="submission" date="2016-05" db="EMBL/GenBank/DDBJ databases">
        <title>Genome Sequence of Pseudomonas citronellolis Strain SJTE-3, an Estrogens and Persistent Organic Pollutants degradation strain.</title>
        <authorList>
            <person name="Liang R."/>
        </authorList>
    </citation>
    <scope>NUCLEOTIDE SEQUENCE [LARGE SCALE GENOMIC DNA]</scope>
    <source>
        <strain evidence="2 3">SJTE-3</strain>
    </source>
</reference>
<organism evidence="2 3">
    <name type="scientific">Pseudomonas citronellolis</name>
    <dbReference type="NCBI Taxonomy" id="53408"/>
    <lineage>
        <taxon>Bacteria</taxon>
        <taxon>Pseudomonadati</taxon>
        <taxon>Pseudomonadota</taxon>
        <taxon>Gammaproteobacteria</taxon>
        <taxon>Pseudomonadales</taxon>
        <taxon>Pseudomonadaceae</taxon>
        <taxon>Pseudomonas</taxon>
    </lineage>
</organism>
<sequence>MPMQVNVTSKVNSSSIRREQHNGREHIVIPSYTLPANVVMNGGLYPASEIDAHYKALEGTLAPLGHPTVNGKFVSAFSPEGIHTNHVGAFNRNVKKVGSRIAVEKWLDVEFAKNSENGRRLLERIEALEKGETADPIHTSIAVFLDREPATNAEYQWVARIHSVDHDAILLDEPGAATPEQGVGLMVNADQAVALKTNSGALEGESFGDKQRRLDQAARDRFVHGDNDYVWIADFTDSQVVIVRNGGDAEVFGYRVDGGRIVFDDTGSPVERRESWVSKLPTVNQILKLLFNNQARPDQPEKEGDMPLTTEEKAELVKDIGANTASAIKELADTIIKPLADKVDSLQANQKALTDSLTANQKAEDDKMREAVKAKFGEVVANSLQGDALKEMFKQCDSAAGILNGNASDQPVTGAPDPKTYGGAQ</sequence>
<evidence type="ECO:0000313" key="2">
    <source>
        <dbReference type="EMBL" id="ANI14473.1"/>
    </source>
</evidence>
<dbReference type="EMBL" id="CP015878">
    <property type="protein sequence ID" value="ANI14473.1"/>
    <property type="molecule type" value="Genomic_DNA"/>
</dbReference>
<dbReference type="Proteomes" id="UP000077748">
    <property type="component" value="Chromosome"/>
</dbReference>
<evidence type="ECO:0000313" key="3">
    <source>
        <dbReference type="Proteomes" id="UP000077748"/>
    </source>
</evidence>
<feature type="region of interest" description="Disordered" evidence="1">
    <location>
        <begin position="401"/>
        <end position="425"/>
    </location>
</feature>
<evidence type="ECO:0000256" key="1">
    <source>
        <dbReference type="SAM" id="MobiDB-lite"/>
    </source>
</evidence>
<name>A0A1A9KBU8_9PSED</name>
<gene>
    <name evidence="2" type="ORF">A9C11_10975</name>
</gene>
<dbReference type="RefSeq" id="WP_064582666.1">
    <property type="nucleotide sequence ID" value="NZ_CP015878.1"/>
</dbReference>
<protein>
    <recommendedName>
        <fullName evidence="4">DUF2213 domain-containing protein</fullName>
    </recommendedName>
</protein>
<accession>A0A1A9KBU8</accession>